<dbReference type="Proteomes" id="UP001214441">
    <property type="component" value="Unassembled WGS sequence"/>
</dbReference>
<dbReference type="Gene3D" id="1.20.120.450">
    <property type="entry name" value="dinb family like domain"/>
    <property type="match status" value="1"/>
</dbReference>
<protein>
    <submittedName>
        <fullName evidence="1">DinB family protein</fullName>
    </submittedName>
</protein>
<reference evidence="1 2" key="1">
    <citation type="submission" date="2023-05" db="EMBL/GenBank/DDBJ databases">
        <title>Streptantibioticus silvisoli sp. nov., acidotolerant actinomycetes 1 from pine litter.</title>
        <authorList>
            <person name="Swiecimska M."/>
            <person name="Golinska P."/>
            <person name="Sangal V."/>
            <person name="Wachnowicz B."/>
            <person name="Goodfellow M."/>
        </authorList>
    </citation>
    <scope>NUCLEOTIDE SEQUENCE [LARGE SCALE GENOMIC DNA]</scope>
    <source>
        <strain evidence="1 2">DSM 42109</strain>
    </source>
</reference>
<organism evidence="1 2">
    <name type="scientific">Streptomyces iconiensis</name>
    <dbReference type="NCBI Taxonomy" id="1384038"/>
    <lineage>
        <taxon>Bacteria</taxon>
        <taxon>Bacillati</taxon>
        <taxon>Actinomycetota</taxon>
        <taxon>Actinomycetes</taxon>
        <taxon>Kitasatosporales</taxon>
        <taxon>Streptomycetaceae</taxon>
        <taxon>Streptomyces</taxon>
    </lineage>
</organism>
<dbReference type="SUPFAM" id="SSF109854">
    <property type="entry name" value="DinB/YfiT-like putative metalloenzymes"/>
    <property type="match status" value="1"/>
</dbReference>
<name>A0ABT7AAU3_9ACTN</name>
<dbReference type="Pfam" id="PF04978">
    <property type="entry name" value="MST"/>
    <property type="match status" value="1"/>
</dbReference>
<keyword evidence="2" id="KW-1185">Reference proteome</keyword>
<dbReference type="InterPro" id="IPR007061">
    <property type="entry name" value="MST-like"/>
</dbReference>
<dbReference type="EMBL" id="JANCPR020000091">
    <property type="protein sequence ID" value="MDJ1138467.1"/>
    <property type="molecule type" value="Genomic_DNA"/>
</dbReference>
<gene>
    <name evidence="1" type="ORF">NMN56_042230</name>
</gene>
<dbReference type="RefSeq" id="WP_274043372.1">
    <property type="nucleotide sequence ID" value="NZ_JANCPR020000091.1"/>
</dbReference>
<evidence type="ECO:0000313" key="2">
    <source>
        <dbReference type="Proteomes" id="UP001214441"/>
    </source>
</evidence>
<comment type="caution">
    <text evidence="1">The sequence shown here is derived from an EMBL/GenBank/DDBJ whole genome shotgun (WGS) entry which is preliminary data.</text>
</comment>
<dbReference type="InterPro" id="IPR034660">
    <property type="entry name" value="DinB/YfiT-like"/>
</dbReference>
<sequence>MRNPTGTTCGPERQLLQYMLDHMRTELIDTVRGLSESEARRRLVPSMTTPIGLVKHAAFAERNWFQRVLAGLPDSECDGAMVGEDSFVVSDDETVADVIAEFERAGDRARAIAADIDLDATRQHPVFGTVSLRWIYLLMIQEFGRHAGHGDILREQTHATRRT</sequence>
<proteinExistence type="predicted"/>
<accession>A0ABT7AAU3</accession>
<evidence type="ECO:0000313" key="1">
    <source>
        <dbReference type="EMBL" id="MDJ1138467.1"/>
    </source>
</evidence>